<evidence type="ECO:0000313" key="1">
    <source>
        <dbReference type="EMBL" id="KAG0014740.1"/>
    </source>
</evidence>
<evidence type="ECO:0008006" key="3">
    <source>
        <dbReference type="Google" id="ProtNLM"/>
    </source>
</evidence>
<evidence type="ECO:0000313" key="2">
    <source>
        <dbReference type="Proteomes" id="UP000703661"/>
    </source>
</evidence>
<proteinExistence type="predicted"/>
<name>A0A9P6T010_9FUNG</name>
<accession>A0A9P6T010</accession>
<keyword evidence="2" id="KW-1185">Reference proteome</keyword>
<dbReference type="AlphaFoldDB" id="A0A9P6T010"/>
<organism evidence="1 2">
    <name type="scientific">Entomortierella chlamydospora</name>
    <dbReference type="NCBI Taxonomy" id="101097"/>
    <lineage>
        <taxon>Eukaryota</taxon>
        <taxon>Fungi</taxon>
        <taxon>Fungi incertae sedis</taxon>
        <taxon>Mucoromycota</taxon>
        <taxon>Mortierellomycotina</taxon>
        <taxon>Mortierellomycetes</taxon>
        <taxon>Mortierellales</taxon>
        <taxon>Mortierellaceae</taxon>
        <taxon>Entomortierella</taxon>
    </lineage>
</organism>
<protein>
    <recommendedName>
        <fullName evidence="3">F-box domain-containing protein</fullName>
    </recommendedName>
</protein>
<comment type="caution">
    <text evidence="1">The sequence shown here is derived from an EMBL/GenBank/DDBJ whole genome shotgun (WGS) entry which is preliminary data.</text>
</comment>
<gene>
    <name evidence="1" type="ORF">BGZ80_010253</name>
</gene>
<dbReference type="Gene3D" id="3.80.10.10">
    <property type="entry name" value="Ribonuclease Inhibitor"/>
    <property type="match status" value="1"/>
</dbReference>
<dbReference type="InterPro" id="IPR032675">
    <property type="entry name" value="LRR_dom_sf"/>
</dbReference>
<dbReference type="EMBL" id="JAAAID010000696">
    <property type="protein sequence ID" value="KAG0014740.1"/>
    <property type="molecule type" value="Genomic_DNA"/>
</dbReference>
<reference evidence="1" key="1">
    <citation type="journal article" date="2020" name="Fungal Divers.">
        <title>Resolving the Mortierellaceae phylogeny through synthesis of multi-gene phylogenetics and phylogenomics.</title>
        <authorList>
            <person name="Vandepol N."/>
            <person name="Liber J."/>
            <person name="Desiro A."/>
            <person name="Na H."/>
            <person name="Kennedy M."/>
            <person name="Barry K."/>
            <person name="Grigoriev I.V."/>
            <person name="Miller A.N."/>
            <person name="O'Donnell K."/>
            <person name="Stajich J.E."/>
            <person name="Bonito G."/>
        </authorList>
    </citation>
    <scope>NUCLEOTIDE SEQUENCE</scope>
    <source>
        <strain evidence="1">NRRL 2769</strain>
    </source>
</reference>
<dbReference type="SUPFAM" id="SSF52047">
    <property type="entry name" value="RNI-like"/>
    <property type="match status" value="1"/>
</dbReference>
<sequence length="452" mass="51275">MANLHELREIAFLIGKFIPVWLKGRDDYYEYRFYPKDLLNCCFVCRAWRSAMLPWLWVLFEETKMGKVPNDILLKYSPYFKIIGYSYKRETLSYAIIHAEGLRDIKISYMYDDMILPVLNTHPGLRSLSISSKESHIDSTIVLPLGNLSSLVELEIGSTIMTFQELAAILENKPKLQTLSLDSIEINDEPPEDSSNLELPGLTALHITSTQINQGVIHRLLECSPALRTFTLYLNSDEGFQASECVNVLRRNNPNLESLLVQDHYSLEELDVMIEKASPLVKDICVDVDCLEVSTFRAIASRADTLEKLTIKTGGAHLDMINLSRCTRLRELHILVDNLTTIGHSKRIAQILCDKSWSNPNMTHFSIRGLRPQTSTAAGVALPQGWIILPADDLFAPLGRTFPRYSEVLSAQPLISGLDAQLLETFEEMAHIQEVVVNELKYKRLVIDHSRN</sequence>
<dbReference type="Proteomes" id="UP000703661">
    <property type="component" value="Unassembled WGS sequence"/>
</dbReference>